<evidence type="ECO:0000256" key="1">
    <source>
        <dbReference type="SAM" id="MobiDB-lite"/>
    </source>
</evidence>
<sequence>MGTNPPILILWFYLPNISCINYNSGFLFLCLRWRARSSHELVELKNGVNYNGHLMNCNTWMNSHLREVICTSKCRMGTGFGECQNAIFVGIQSNIFEFQMRYCLSCNLLLLLFKREALNQEETESRSVGRGRGRGREEASGRMVKGMGCGQDDGGPKGRGRGGQGSKSGPSRGGRGHG</sequence>
<keyword evidence="2" id="KW-0812">Transmembrane</keyword>
<dbReference type="EMBL" id="JAMYWD010000011">
    <property type="protein sequence ID" value="KAJ4956611.1"/>
    <property type="molecule type" value="Genomic_DNA"/>
</dbReference>
<proteinExistence type="predicted"/>
<dbReference type="SUPFAM" id="SSF50182">
    <property type="entry name" value="Sm-like ribonucleoproteins"/>
    <property type="match status" value="1"/>
</dbReference>
<reference evidence="3" key="1">
    <citation type="journal article" date="2023" name="Plant J.">
        <title>The genome of the king protea, Protea cynaroides.</title>
        <authorList>
            <person name="Chang J."/>
            <person name="Duong T.A."/>
            <person name="Schoeman C."/>
            <person name="Ma X."/>
            <person name="Roodt D."/>
            <person name="Barker N."/>
            <person name="Li Z."/>
            <person name="Van de Peer Y."/>
            <person name="Mizrachi E."/>
        </authorList>
    </citation>
    <scope>NUCLEOTIDE SEQUENCE</scope>
    <source>
        <tissue evidence="3">Young leaves</tissue>
    </source>
</reference>
<keyword evidence="4" id="KW-1185">Reference proteome</keyword>
<dbReference type="InterPro" id="IPR010920">
    <property type="entry name" value="LSM_dom_sf"/>
</dbReference>
<evidence type="ECO:0000313" key="4">
    <source>
        <dbReference type="Proteomes" id="UP001141806"/>
    </source>
</evidence>
<evidence type="ECO:0008006" key="5">
    <source>
        <dbReference type="Google" id="ProtNLM"/>
    </source>
</evidence>
<feature type="region of interest" description="Disordered" evidence="1">
    <location>
        <begin position="122"/>
        <end position="178"/>
    </location>
</feature>
<gene>
    <name evidence="3" type="ORF">NE237_013394</name>
</gene>
<feature type="transmembrane region" description="Helical" evidence="2">
    <location>
        <begin position="12"/>
        <end position="31"/>
    </location>
</feature>
<dbReference type="Proteomes" id="UP001141806">
    <property type="component" value="Unassembled WGS sequence"/>
</dbReference>
<dbReference type="OrthoDB" id="10603415at2759"/>
<evidence type="ECO:0000256" key="2">
    <source>
        <dbReference type="SAM" id="Phobius"/>
    </source>
</evidence>
<name>A0A9Q0JYG0_9MAGN</name>
<comment type="caution">
    <text evidence="3">The sequence shown here is derived from an EMBL/GenBank/DDBJ whole genome shotgun (WGS) entry which is preliminary data.</text>
</comment>
<dbReference type="AlphaFoldDB" id="A0A9Q0JYG0"/>
<dbReference type="Gene3D" id="2.30.30.100">
    <property type="match status" value="1"/>
</dbReference>
<protein>
    <recommendedName>
        <fullName evidence="5">U6 snRNA-associated Sm-like protein LSm4</fullName>
    </recommendedName>
</protein>
<organism evidence="3 4">
    <name type="scientific">Protea cynaroides</name>
    <dbReference type="NCBI Taxonomy" id="273540"/>
    <lineage>
        <taxon>Eukaryota</taxon>
        <taxon>Viridiplantae</taxon>
        <taxon>Streptophyta</taxon>
        <taxon>Embryophyta</taxon>
        <taxon>Tracheophyta</taxon>
        <taxon>Spermatophyta</taxon>
        <taxon>Magnoliopsida</taxon>
        <taxon>Proteales</taxon>
        <taxon>Proteaceae</taxon>
        <taxon>Protea</taxon>
    </lineage>
</organism>
<keyword evidence="2" id="KW-0472">Membrane</keyword>
<keyword evidence="2" id="KW-1133">Transmembrane helix</keyword>
<evidence type="ECO:0000313" key="3">
    <source>
        <dbReference type="EMBL" id="KAJ4956611.1"/>
    </source>
</evidence>
<accession>A0A9Q0JYG0</accession>